<proteinExistence type="predicted"/>
<comment type="caution">
    <text evidence="2">The sequence shown here is derived from an EMBL/GenBank/DDBJ whole genome shotgun (WGS) entry which is preliminary data.</text>
</comment>
<accession>A0A2D0KTC9</accession>
<gene>
    <name evidence="2" type="ORF">Xsto_01013</name>
</gene>
<sequence length="140" mass="15108">MSEAIVTDGDILQFSPQFGERTVIIPSPNQIKGTGHAQINGKKVCILKDAESVSITANYFTPIYKMPGKGTITITLNENQKAYYCTSDGPLIIKGLQFIATFQPSEPAKEVSTLTPDPNFLTPSSGTGSFNTQQTFSTVN</sequence>
<dbReference type="InterPro" id="IPR045362">
    <property type="entry name" value="CIS_spike_tip"/>
</dbReference>
<reference evidence="2 3" key="1">
    <citation type="journal article" date="2017" name="Nat. Microbiol.">
        <title>Natural product diversity associated with the nematode symbionts Photorhabdus and Xenorhabdus.</title>
        <authorList>
            <person name="Tobias N.J."/>
            <person name="Wolff H."/>
            <person name="Djahanschiri B."/>
            <person name="Grundmann F."/>
            <person name="Kronenwerth M."/>
            <person name="Shi Y.M."/>
            <person name="Simonyi S."/>
            <person name="Grun P."/>
            <person name="Shapiro-Ilan D."/>
            <person name="Pidot S.J."/>
            <person name="Stinear T.P."/>
            <person name="Ebersberger I."/>
            <person name="Bode H.B."/>
        </authorList>
    </citation>
    <scope>NUCLEOTIDE SEQUENCE [LARGE SCALE GENOMIC DNA]</scope>
    <source>
        <strain evidence="2 3">DSM 17904</strain>
    </source>
</reference>
<evidence type="ECO:0000256" key="1">
    <source>
        <dbReference type="SAM" id="MobiDB-lite"/>
    </source>
</evidence>
<feature type="region of interest" description="Disordered" evidence="1">
    <location>
        <begin position="109"/>
        <end position="140"/>
    </location>
</feature>
<evidence type="ECO:0000313" key="3">
    <source>
        <dbReference type="Proteomes" id="UP000222366"/>
    </source>
</evidence>
<dbReference type="Pfam" id="PF19267">
    <property type="entry name" value="CIS_spike_tip"/>
    <property type="match status" value="1"/>
</dbReference>
<protein>
    <submittedName>
        <fullName evidence="2">Uncharacterized protein</fullName>
    </submittedName>
</protein>
<dbReference type="AlphaFoldDB" id="A0A2D0KTC9"/>
<dbReference type="RefSeq" id="WP_099124263.1">
    <property type="nucleotide sequence ID" value="NZ_CAWNRH010000148.1"/>
</dbReference>
<name>A0A2D0KTC9_9GAMM</name>
<feature type="compositionally biased region" description="Polar residues" evidence="1">
    <location>
        <begin position="112"/>
        <end position="140"/>
    </location>
</feature>
<dbReference type="EMBL" id="NJAJ01000007">
    <property type="protein sequence ID" value="PHM66684.1"/>
    <property type="molecule type" value="Genomic_DNA"/>
</dbReference>
<evidence type="ECO:0000313" key="2">
    <source>
        <dbReference type="EMBL" id="PHM66684.1"/>
    </source>
</evidence>
<dbReference type="Proteomes" id="UP000222366">
    <property type="component" value="Unassembled WGS sequence"/>
</dbReference>
<keyword evidence="3" id="KW-1185">Reference proteome</keyword>
<organism evidence="2 3">
    <name type="scientific">Xenorhabdus stockiae</name>
    <dbReference type="NCBI Taxonomy" id="351614"/>
    <lineage>
        <taxon>Bacteria</taxon>
        <taxon>Pseudomonadati</taxon>
        <taxon>Pseudomonadota</taxon>
        <taxon>Gammaproteobacteria</taxon>
        <taxon>Enterobacterales</taxon>
        <taxon>Morganellaceae</taxon>
        <taxon>Xenorhabdus</taxon>
    </lineage>
</organism>